<evidence type="ECO:0000313" key="2">
    <source>
        <dbReference type="Proteomes" id="UP000216113"/>
    </source>
</evidence>
<evidence type="ECO:0000313" key="1">
    <source>
        <dbReference type="EMBL" id="OZY40404.1"/>
    </source>
</evidence>
<dbReference type="Gene3D" id="2.60.120.620">
    <property type="entry name" value="q2cbj1_9rhob like domain"/>
    <property type="match status" value="1"/>
</dbReference>
<dbReference type="AlphaFoldDB" id="A0A266LQV6"/>
<dbReference type="Pfam" id="PF22814">
    <property type="entry name" value="WelO5"/>
    <property type="match status" value="1"/>
</dbReference>
<organism evidence="1 2">
    <name type="scientific">Pseudomonas fragi</name>
    <dbReference type="NCBI Taxonomy" id="296"/>
    <lineage>
        <taxon>Bacteria</taxon>
        <taxon>Pseudomonadati</taxon>
        <taxon>Pseudomonadota</taxon>
        <taxon>Gammaproteobacteria</taxon>
        <taxon>Pseudomonadales</taxon>
        <taxon>Pseudomonadaceae</taxon>
        <taxon>Pseudomonas</taxon>
    </lineage>
</organism>
<dbReference type="InterPro" id="IPR055091">
    <property type="entry name" value="WelO5-like"/>
</dbReference>
<dbReference type="RefSeq" id="WP_095030272.1">
    <property type="nucleotide sequence ID" value="NZ_NQKL01000015.1"/>
</dbReference>
<proteinExistence type="predicted"/>
<name>A0A266LQV6_PSEFR</name>
<comment type="caution">
    <text evidence="1">The sequence shown here is derived from an EMBL/GenBank/DDBJ whole genome shotgun (WGS) entry which is preliminary data.</text>
</comment>
<accession>A0A266LQV6</accession>
<protein>
    <recommendedName>
        <fullName evidence="3">Prolyl 4-hydroxylase alpha subunit Fe(2+) 2OG dioxygenase domain-containing protein</fullName>
    </recommendedName>
</protein>
<reference evidence="1 2" key="1">
    <citation type="submission" date="2017-08" db="EMBL/GenBank/DDBJ databases">
        <title>Genomic and metabolic characterisation of spoilage-associated Pseudomonas species.</title>
        <authorList>
            <person name="Stanborough T."/>
            <person name="Fegan N."/>
            <person name="Powell S.M."/>
            <person name="Singh T."/>
            <person name="Tamplin M.L."/>
            <person name="Chandry P.S."/>
        </authorList>
    </citation>
    <scope>NUCLEOTIDE SEQUENCE [LARGE SCALE GENOMIC DNA]</scope>
    <source>
        <strain evidence="1 2">F1820</strain>
    </source>
</reference>
<gene>
    <name evidence="1" type="ORF">CJF43_17565</name>
</gene>
<sequence length="266" mass="29194">MKMGGGVEIVTPDRGVGPAWLDDVISARISVLVFRGFISPDLTRILIDDLKDCESSVRVSSYLNATLTTLGPYLAKYVSSPDEYFEQAATIKTLLPHSLSQAQSDIYQLLKQWFCLDSLNTAVEPVLGEYSGSVIRFHADGIANPLHSDNISRDAAGSGLIVERIAHQLSCVVCLQACTSGGQLRVFRKNWCLEDECFKARCELGYSCGVVEGYGACEFSPAQGDVYIFNPAYYHEIDRVSGVARITMGFFFGFPGEDMKKAIAWS</sequence>
<evidence type="ECO:0008006" key="3">
    <source>
        <dbReference type="Google" id="ProtNLM"/>
    </source>
</evidence>
<dbReference type="Proteomes" id="UP000216113">
    <property type="component" value="Unassembled WGS sequence"/>
</dbReference>
<dbReference type="EMBL" id="NQKL01000015">
    <property type="protein sequence ID" value="OZY40404.1"/>
    <property type="molecule type" value="Genomic_DNA"/>
</dbReference>